<dbReference type="Gene3D" id="3.30.565.10">
    <property type="entry name" value="Histidine kinase-like ATPase, C-terminal domain"/>
    <property type="match status" value="1"/>
</dbReference>
<dbReference type="PANTHER" id="PTHR35526:SF3">
    <property type="entry name" value="ANTI-SIGMA-F FACTOR RSBW"/>
    <property type="match status" value="1"/>
</dbReference>
<dbReference type="SUPFAM" id="SSF55874">
    <property type="entry name" value="ATPase domain of HSP90 chaperone/DNA topoisomerase II/histidine kinase"/>
    <property type="match status" value="1"/>
</dbReference>
<proteinExistence type="predicted"/>
<keyword evidence="1" id="KW-0418">Kinase</keyword>
<dbReference type="Proteomes" id="UP000822993">
    <property type="component" value="Unassembled WGS sequence"/>
</dbReference>
<evidence type="ECO:0000313" key="4">
    <source>
        <dbReference type="Proteomes" id="UP000822993"/>
    </source>
</evidence>
<dbReference type="Pfam" id="PF13581">
    <property type="entry name" value="HATPase_c_2"/>
    <property type="match status" value="1"/>
</dbReference>
<comment type="caution">
    <text evidence="3">The sequence shown here is derived from an EMBL/GenBank/DDBJ whole genome shotgun (WGS) entry which is preliminary data.</text>
</comment>
<accession>A0A9D5UBZ1</accession>
<dbReference type="InterPro" id="IPR003594">
    <property type="entry name" value="HATPase_dom"/>
</dbReference>
<dbReference type="InterPro" id="IPR050267">
    <property type="entry name" value="Anti-sigma-factor_SerPK"/>
</dbReference>
<dbReference type="RefSeq" id="WP_193721330.1">
    <property type="nucleotide sequence ID" value="NZ_JACSPN010000033.1"/>
</dbReference>
<organism evidence="3 4">
    <name type="scientific">Oerskovia douganii</name>
    <dbReference type="NCBI Taxonomy" id="2762210"/>
    <lineage>
        <taxon>Bacteria</taxon>
        <taxon>Bacillati</taxon>
        <taxon>Actinomycetota</taxon>
        <taxon>Actinomycetes</taxon>
        <taxon>Micrococcales</taxon>
        <taxon>Cellulomonadaceae</taxon>
        <taxon>Oerskovia</taxon>
    </lineage>
</organism>
<dbReference type="GO" id="GO:0004674">
    <property type="term" value="F:protein serine/threonine kinase activity"/>
    <property type="evidence" value="ECO:0007669"/>
    <property type="project" value="UniProtKB-KW"/>
</dbReference>
<keyword evidence="3" id="KW-0547">Nucleotide-binding</keyword>
<keyword evidence="4" id="KW-1185">Reference proteome</keyword>
<gene>
    <name evidence="3" type="ORF">H9623_17655</name>
</gene>
<evidence type="ECO:0000256" key="1">
    <source>
        <dbReference type="ARBA" id="ARBA00022527"/>
    </source>
</evidence>
<evidence type="ECO:0000313" key="3">
    <source>
        <dbReference type="EMBL" id="MBE7702120.1"/>
    </source>
</evidence>
<keyword evidence="1" id="KW-0723">Serine/threonine-protein kinase</keyword>
<sequence>MDTTIDSSRPPESFHVVRVWQLDSIDELSTLRTSLHLELTGRPLGPDGALAEVPEKIVLVASELATNALRHGRPPTTVQLLTDGEEYIVDVIDQDTSRAPVVAAPRLPGDGGFGLVLAQRLALDVGWFVADGKHVWARLGAAREGASREGASPPLTAGVAP</sequence>
<reference evidence="3 4" key="1">
    <citation type="submission" date="2020-08" db="EMBL/GenBank/DDBJ databases">
        <title>A Genomic Blueprint of the Chicken Gut Microbiome.</title>
        <authorList>
            <person name="Gilroy R."/>
            <person name="Ravi A."/>
            <person name="Getino M."/>
            <person name="Pursley I."/>
            <person name="Horton D.L."/>
            <person name="Alikhan N.-F."/>
            <person name="Baker D."/>
            <person name="Gharbi K."/>
            <person name="Hall N."/>
            <person name="Watson M."/>
            <person name="Adriaenssens E.M."/>
            <person name="Foster-Nyarko E."/>
            <person name="Jarju S."/>
            <person name="Secka A."/>
            <person name="Antonio M."/>
            <person name="Oren A."/>
            <person name="Chaudhuri R."/>
            <person name="La Ragione R.M."/>
            <person name="Hildebrand F."/>
            <person name="Pallen M.J."/>
        </authorList>
    </citation>
    <scope>NUCLEOTIDE SEQUENCE [LARGE SCALE GENOMIC DNA]</scope>
    <source>
        <strain evidence="3 4">Sa1BUA8</strain>
    </source>
</reference>
<dbReference type="EMBL" id="JACSPN010000033">
    <property type="protein sequence ID" value="MBE7702120.1"/>
    <property type="molecule type" value="Genomic_DNA"/>
</dbReference>
<dbReference type="CDD" id="cd16936">
    <property type="entry name" value="HATPase_RsbW-like"/>
    <property type="match status" value="1"/>
</dbReference>
<keyword evidence="1" id="KW-0808">Transferase</keyword>
<dbReference type="InterPro" id="IPR036890">
    <property type="entry name" value="HATPase_C_sf"/>
</dbReference>
<evidence type="ECO:0000259" key="2">
    <source>
        <dbReference type="Pfam" id="PF13581"/>
    </source>
</evidence>
<dbReference type="GO" id="GO:0005524">
    <property type="term" value="F:ATP binding"/>
    <property type="evidence" value="ECO:0007669"/>
    <property type="project" value="UniProtKB-KW"/>
</dbReference>
<dbReference type="PANTHER" id="PTHR35526">
    <property type="entry name" value="ANTI-SIGMA-F FACTOR RSBW-RELATED"/>
    <property type="match status" value="1"/>
</dbReference>
<name>A0A9D5UBZ1_9CELL</name>
<feature type="domain" description="Histidine kinase/HSP90-like ATPase" evidence="2">
    <location>
        <begin position="52"/>
        <end position="138"/>
    </location>
</feature>
<protein>
    <submittedName>
        <fullName evidence="3">ATP-binding protein</fullName>
    </submittedName>
</protein>
<keyword evidence="3" id="KW-0067">ATP-binding</keyword>
<dbReference type="AlphaFoldDB" id="A0A9D5UBZ1"/>